<dbReference type="Gene3D" id="3.30.160.60">
    <property type="entry name" value="Classic Zinc Finger"/>
    <property type="match status" value="4"/>
</dbReference>
<feature type="domain" description="C2H2-type" evidence="7">
    <location>
        <begin position="445"/>
        <end position="473"/>
    </location>
</feature>
<dbReference type="PANTHER" id="PTHR24379:SF121">
    <property type="entry name" value="C2H2-TYPE DOMAIN-CONTAINING PROTEIN"/>
    <property type="match status" value="1"/>
</dbReference>
<keyword evidence="3 5" id="KW-0863">Zinc-finger</keyword>
<dbReference type="PROSITE" id="PS50157">
    <property type="entry name" value="ZINC_FINGER_C2H2_2"/>
    <property type="match status" value="6"/>
</dbReference>
<evidence type="ECO:0000256" key="5">
    <source>
        <dbReference type="PROSITE-ProRule" id="PRU00042"/>
    </source>
</evidence>
<dbReference type="InterPro" id="IPR036236">
    <property type="entry name" value="Znf_C2H2_sf"/>
</dbReference>
<feature type="domain" description="C2H2-type" evidence="7">
    <location>
        <begin position="304"/>
        <end position="331"/>
    </location>
</feature>
<dbReference type="SMART" id="SM00355">
    <property type="entry name" value="ZnF_C2H2"/>
    <property type="match status" value="6"/>
</dbReference>
<dbReference type="GeneID" id="106472306"/>
<evidence type="ECO:0000259" key="7">
    <source>
        <dbReference type="PROSITE" id="PS50157"/>
    </source>
</evidence>
<dbReference type="SUPFAM" id="SSF57667">
    <property type="entry name" value="beta-beta-alpha zinc fingers"/>
    <property type="match status" value="2"/>
</dbReference>
<dbReference type="Pfam" id="PF00096">
    <property type="entry name" value="zf-C2H2"/>
    <property type="match status" value="1"/>
</dbReference>
<keyword evidence="1" id="KW-0479">Metal-binding</keyword>
<feature type="domain" description="C2H2-type" evidence="7">
    <location>
        <begin position="417"/>
        <end position="444"/>
    </location>
</feature>
<evidence type="ECO:0000256" key="1">
    <source>
        <dbReference type="ARBA" id="ARBA00022723"/>
    </source>
</evidence>
<protein>
    <submittedName>
        <fullName evidence="9">Gastrula zinc finger protein XlCGF46.1-like</fullName>
    </submittedName>
</protein>
<evidence type="ECO:0000313" key="8">
    <source>
        <dbReference type="Proteomes" id="UP000694941"/>
    </source>
</evidence>
<dbReference type="PANTHER" id="PTHR24379">
    <property type="entry name" value="KRAB AND ZINC FINGER DOMAIN-CONTAINING"/>
    <property type="match status" value="1"/>
</dbReference>
<evidence type="ECO:0000256" key="3">
    <source>
        <dbReference type="ARBA" id="ARBA00022771"/>
    </source>
</evidence>
<proteinExistence type="predicted"/>
<accession>A0ABM1BTJ9</accession>
<reference evidence="9" key="1">
    <citation type="submission" date="2025-08" db="UniProtKB">
        <authorList>
            <consortium name="RefSeq"/>
        </authorList>
    </citation>
    <scope>IDENTIFICATION</scope>
    <source>
        <tissue evidence="9">Muscle</tissue>
    </source>
</reference>
<feature type="region of interest" description="Disordered" evidence="6">
    <location>
        <begin position="276"/>
        <end position="299"/>
    </location>
</feature>
<gene>
    <name evidence="9" type="primary">LOC106472306</name>
</gene>
<feature type="domain" description="C2H2-type" evidence="7">
    <location>
        <begin position="256"/>
        <end position="284"/>
    </location>
</feature>
<dbReference type="PROSITE" id="PS00028">
    <property type="entry name" value="ZINC_FINGER_C2H2_1"/>
    <property type="match status" value="2"/>
</dbReference>
<keyword evidence="2" id="KW-0677">Repeat</keyword>
<feature type="domain" description="C2H2-type" evidence="7">
    <location>
        <begin position="389"/>
        <end position="416"/>
    </location>
</feature>
<feature type="compositionally biased region" description="Basic residues" evidence="6">
    <location>
        <begin position="276"/>
        <end position="290"/>
    </location>
</feature>
<keyword evidence="4" id="KW-0862">Zinc</keyword>
<dbReference type="RefSeq" id="XP_013788395.1">
    <property type="nucleotide sequence ID" value="XM_013932941.2"/>
</dbReference>
<organism evidence="8 9">
    <name type="scientific">Limulus polyphemus</name>
    <name type="common">Atlantic horseshoe crab</name>
    <dbReference type="NCBI Taxonomy" id="6850"/>
    <lineage>
        <taxon>Eukaryota</taxon>
        <taxon>Metazoa</taxon>
        <taxon>Ecdysozoa</taxon>
        <taxon>Arthropoda</taxon>
        <taxon>Chelicerata</taxon>
        <taxon>Merostomata</taxon>
        <taxon>Xiphosura</taxon>
        <taxon>Limulidae</taxon>
        <taxon>Limulus</taxon>
    </lineage>
</organism>
<evidence type="ECO:0000256" key="4">
    <source>
        <dbReference type="ARBA" id="ARBA00022833"/>
    </source>
</evidence>
<feature type="domain" description="C2H2-type" evidence="7">
    <location>
        <begin position="356"/>
        <end position="383"/>
    </location>
</feature>
<dbReference type="InterPro" id="IPR013087">
    <property type="entry name" value="Znf_C2H2_type"/>
</dbReference>
<dbReference type="Proteomes" id="UP000694941">
    <property type="component" value="Unplaced"/>
</dbReference>
<keyword evidence="8" id="KW-1185">Reference proteome</keyword>
<evidence type="ECO:0000313" key="9">
    <source>
        <dbReference type="RefSeq" id="XP_013788395.1"/>
    </source>
</evidence>
<evidence type="ECO:0000256" key="2">
    <source>
        <dbReference type="ARBA" id="ARBA00022737"/>
    </source>
</evidence>
<evidence type="ECO:0000256" key="6">
    <source>
        <dbReference type="SAM" id="MobiDB-lite"/>
    </source>
</evidence>
<name>A0ABM1BTJ9_LIMPO</name>
<sequence length="487" mass="54833">MEHNCVETIIEEVHDFVTNTSGEFVTIPHSIVTSVDIDSMNTVVYSQGPDEIIMEGDELVEPDISGAVCTDESQELVDKVSPHQVMHIDLGDGDASFDHQGNCENELIVGRMIEDYSLIVDGTDSDQPGYIAMKPHSMGEVVLDSKNEQVIMEETVGDEMIVEQSIEVGGDGDNSHGEIILVPNSMIKQEDIIEGGEVVVGSSVGNEIIIEDHLGSSRYMMPDGFGVSLDGTGFDDSRLVIDTENIKMEETPTVGYDCGECGAMMKSRAALKKHIKGYHSKGKTPKAKRSKNIDVDSSPNSQIYSCPSCSYSSQRRDKLDKHMQKHVLQEGYHPCGKKRHKPETPPLRYKHNAEEYKCSLCPYTCTVYKALRKHQKVHNSGNKYFTIKVSCKICGKDRPTEADLEKHMKKHRNDKHFLCDICNFASIQLKKIIQHRRMHTGEKPHLCPHCTYRSARRDNLRSHVRRMHKRENVYIDTFNPADEPPKE</sequence>